<name>A0A815DPN9_9BILA</name>
<dbReference type="SUPFAM" id="SSF48264">
    <property type="entry name" value="Cytochrome P450"/>
    <property type="match status" value="2"/>
</dbReference>
<dbReference type="PANTHER" id="PTHR24289:SF1">
    <property type="entry name" value="STEROID 17-ALPHA-HYDROXYLASE_17,20 LYASE"/>
    <property type="match status" value="1"/>
</dbReference>
<keyword evidence="2" id="KW-0349">Heme</keyword>
<organism evidence="7 9">
    <name type="scientific">Rotaria sordida</name>
    <dbReference type="NCBI Taxonomy" id="392033"/>
    <lineage>
        <taxon>Eukaryota</taxon>
        <taxon>Metazoa</taxon>
        <taxon>Spiralia</taxon>
        <taxon>Gnathifera</taxon>
        <taxon>Rotifera</taxon>
        <taxon>Eurotatoria</taxon>
        <taxon>Bdelloidea</taxon>
        <taxon>Philodinida</taxon>
        <taxon>Philodinidae</taxon>
        <taxon>Rotaria</taxon>
    </lineage>
</organism>
<dbReference type="Gene3D" id="1.10.630.10">
    <property type="entry name" value="Cytochrome P450"/>
    <property type="match status" value="2"/>
</dbReference>
<evidence type="ECO:0000256" key="5">
    <source>
        <dbReference type="ARBA" id="ARBA00023004"/>
    </source>
</evidence>
<dbReference type="InterPro" id="IPR001128">
    <property type="entry name" value="Cyt_P450"/>
</dbReference>
<evidence type="ECO:0000256" key="3">
    <source>
        <dbReference type="ARBA" id="ARBA00022723"/>
    </source>
</evidence>
<dbReference type="AlphaFoldDB" id="A0A815DPN9"/>
<keyword evidence="4" id="KW-0560">Oxidoreductase</keyword>
<dbReference type="GO" id="GO:0004497">
    <property type="term" value="F:monooxygenase activity"/>
    <property type="evidence" value="ECO:0007669"/>
    <property type="project" value="UniProtKB-KW"/>
</dbReference>
<protein>
    <submittedName>
        <fullName evidence="7">Uncharacterized protein</fullName>
    </submittedName>
</protein>
<proteinExistence type="inferred from homology"/>
<keyword evidence="5" id="KW-0408">Iron</keyword>
<sequence>MVLYRGLFPHFFFGNLIQSGLLFYDQSPREVFSTFRKRFGDTFQFWLDSTRVIIVNKIGHIQDIFTNRCIYNQEKLDSLIYLDCVIKEVLCYSPPFTETYRTLTTDNYLPTSEAKLFKDDQIFITIYNLAIDTELWSIDPNQFYPKRFLD</sequence>
<gene>
    <name evidence="8" type="ORF">JXQ802_LOCUS45499</name>
    <name evidence="7" type="ORF">PYM288_LOCUS29903</name>
</gene>
<evidence type="ECO:0000256" key="4">
    <source>
        <dbReference type="ARBA" id="ARBA00023002"/>
    </source>
</evidence>
<comment type="caution">
    <text evidence="7">The sequence shown here is derived from an EMBL/GenBank/DDBJ whole genome shotgun (WGS) entry which is preliminary data.</text>
</comment>
<accession>A0A815DPN9</accession>
<keyword evidence="6" id="KW-0503">Monooxygenase</keyword>
<evidence type="ECO:0000313" key="9">
    <source>
        <dbReference type="Proteomes" id="UP000663854"/>
    </source>
</evidence>
<dbReference type="GO" id="GO:0016705">
    <property type="term" value="F:oxidoreductase activity, acting on paired donors, with incorporation or reduction of molecular oxygen"/>
    <property type="evidence" value="ECO:0007669"/>
    <property type="project" value="InterPro"/>
</dbReference>
<evidence type="ECO:0000313" key="8">
    <source>
        <dbReference type="EMBL" id="CAF1574130.1"/>
    </source>
</evidence>
<dbReference type="GO" id="GO:0005506">
    <property type="term" value="F:iron ion binding"/>
    <property type="evidence" value="ECO:0007669"/>
    <property type="project" value="InterPro"/>
</dbReference>
<dbReference type="Pfam" id="PF00067">
    <property type="entry name" value="p450"/>
    <property type="match status" value="1"/>
</dbReference>
<evidence type="ECO:0000313" key="7">
    <source>
        <dbReference type="EMBL" id="CAF1300847.1"/>
    </source>
</evidence>
<reference evidence="7" key="1">
    <citation type="submission" date="2021-02" db="EMBL/GenBank/DDBJ databases">
        <authorList>
            <person name="Nowell W R."/>
        </authorList>
    </citation>
    <scope>NUCLEOTIDE SEQUENCE</scope>
</reference>
<keyword evidence="3" id="KW-0479">Metal-binding</keyword>
<dbReference type="PANTHER" id="PTHR24289">
    <property type="entry name" value="STEROID 17-ALPHA-HYDROXYLASE/17,20 LYASE"/>
    <property type="match status" value="1"/>
</dbReference>
<evidence type="ECO:0000256" key="6">
    <source>
        <dbReference type="ARBA" id="ARBA00023033"/>
    </source>
</evidence>
<dbReference type="EMBL" id="CAJNOH010002582">
    <property type="protein sequence ID" value="CAF1300847.1"/>
    <property type="molecule type" value="Genomic_DNA"/>
</dbReference>
<keyword evidence="10" id="KW-1185">Reference proteome</keyword>
<evidence type="ECO:0000256" key="1">
    <source>
        <dbReference type="ARBA" id="ARBA00010617"/>
    </source>
</evidence>
<evidence type="ECO:0000313" key="10">
    <source>
        <dbReference type="Proteomes" id="UP000663870"/>
    </source>
</evidence>
<dbReference type="GO" id="GO:0020037">
    <property type="term" value="F:heme binding"/>
    <property type="evidence" value="ECO:0007669"/>
    <property type="project" value="InterPro"/>
</dbReference>
<comment type="similarity">
    <text evidence="1">Belongs to the cytochrome P450 family.</text>
</comment>
<dbReference type="EMBL" id="CAJNOL010003789">
    <property type="protein sequence ID" value="CAF1574130.1"/>
    <property type="molecule type" value="Genomic_DNA"/>
</dbReference>
<dbReference type="InterPro" id="IPR036396">
    <property type="entry name" value="Cyt_P450_sf"/>
</dbReference>
<dbReference type="Proteomes" id="UP000663854">
    <property type="component" value="Unassembled WGS sequence"/>
</dbReference>
<dbReference type="Proteomes" id="UP000663870">
    <property type="component" value="Unassembled WGS sequence"/>
</dbReference>
<evidence type="ECO:0000256" key="2">
    <source>
        <dbReference type="ARBA" id="ARBA00022617"/>
    </source>
</evidence>